<dbReference type="OrthoDB" id="7022366at2"/>
<proteinExistence type="inferred from homology"/>
<dbReference type="InterPro" id="IPR025691">
    <property type="entry name" value="GspL_pp_dom"/>
</dbReference>
<comment type="subcellular location">
    <subcellularLocation>
        <location evidence="1">Cell inner membrane</location>
    </subcellularLocation>
</comment>
<keyword evidence="7" id="KW-0653">Protein transport</keyword>
<keyword evidence="5" id="KW-0997">Cell inner membrane</keyword>
<dbReference type="GO" id="GO:0005886">
    <property type="term" value="C:plasma membrane"/>
    <property type="evidence" value="ECO:0007669"/>
    <property type="project" value="UniProtKB-SubCell"/>
</dbReference>
<evidence type="ECO:0000256" key="8">
    <source>
        <dbReference type="ARBA" id="ARBA00022989"/>
    </source>
</evidence>
<dbReference type="GO" id="GO:0015628">
    <property type="term" value="P:protein secretion by the type II secretion system"/>
    <property type="evidence" value="ECO:0007669"/>
    <property type="project" value="InterPro"/>
</dbReference>
<name>A0A3G2HQU8_9BURK</name>
<evidence type="ECO:0000256" key="9">
    <source>
        <dbReference type="ARBA" id="ARBA00023136"/>
    </source>
</evidence>
<evidence type="ECO:0000313" key="12">
    <source>
        <dbReference type="Proteomes" id="UP000268070"/>
    </source>
</evidence>
<evidence type="ECO:0000313" key="11">
    <source>
        <dbReference type="EMBL" id="AYN19503.1"/>
    </source>
</evidence>
<dbReference type="InterPro" id="IPR043129">
    <property type="entry name" value="ATPase_NBD"/>
</dbReference>
<keyword evidence="4" id="KW-1003">Cell membrane</keyword>
<organism evidence="11 12">
    <name type="scientific">Alcaligenes aquatilis</name>
    <dbReference type="NCBI Taxonomy" id="323284"/>
    <lineage>
        <taxon>Bacteria</taxon>
        <taxon>Pseudomonadati</taxon>
        <taxon>Pseudomonadota</taxon>
        <taxon>Betaproteobacteria</taxon>
        <taxon>Burkholderiales</taxon>
        <taxon>Alcaligenaceae</taxon>
        <taxon>Alcaligenes</taxon>
    </lineage>
</organism>
<evidence type="ECO:0000259" key="10">
    <source>
        <dbReference type="Pfam" id="PF12693"/>
    </source>
</evidence>
<dbReference type="AlphaFoldDB" id="A0A3G2HQU8"/>
<dbReference type="SUPFAM" id="SSF53067">
    <property type="entry name" value="Actin-like ATPase domain"/>
    <property type="match status" value="1"/>
</dbReference>
<keyword evidence="9" id="KW-0472">Membrane</keyword>
<accession>A0A3G2HQU8</accession>
<feature type="domain" description="GspL periplasmic" evidence="10">
    <location>
        <begin position="247"/>
        <end position="387"/>
    </location>
</feature>
<dbReference type="GO" id="GO:0009276">
    <property type="term" value="C:Gram-negative-bacterium-type cell wall"/>
    <property type="evidence" value="ECO:0007669"/>
    <property type="project" value="InterPro"/>
</dbReference>
<sequence>MAEGGRMTAVKVDLLRIVLAPSQADKSAPVQCGWRLTDGSWYSEQLENLAEIAGRFQIKRLEVFPHPVDISMTEIDLPPLSGRKLRSAVYGAVELLALASPLSLTIGFGQRNDVGKVPIAWMANAQIARQLERLVQHGLRVDAVLPPSALLPVPDSSEQDGAVSAAIIDDWVVVRAGNNFGGLLPVPVCSRDTSKLEARIRAIVPEAAQVEWHHDGNAIAVAGSEPTMWSGTGWRWELPLAESSLRKRGANWQRPAMAWGVVVALVWLVGLNLYAHRVEDDGQALKRAMAAQVKSAFPELSVVLNPLQQARQLRDARQAGLGSVVSDDFVTMVRGATLLLAQANGQVERLEYRNGQLQIAWRDGAMLKSSELETLQTTASERGIAVETDSSGLRLRVLVPEQADSIPAIDVGPSS</sequence>
<keyword evidence="6" id="KW-0812">Transmembrane</keyword>
<evidence type="ECO:0000256" key="1">
    <source>
        <dbReference type="ARBA" id="ARBA00004533"/>
    </source>
</evidence>
<reference evidence="11 12" key="1">
    <citation type="submission" date="2018-09" db="EMBL/GenBank/DDBJ databases">
        <title>Complete genome sequence of the hydrocarbonoclastic bacterium Alcaligenes aquatilis QD168, isolated from a crude-oil polluted marine sediment of Central Chile.</title>
        <authorList>
            <person name="Duran R.E."/>
            <person name="Barra B."/>
            <person name="Salva-Serra F."/>
            <person name="Mendez V."/>
            <person name="Moore E.R.B."/>
            <person name="Seeger M."/>
        </authorList>
    </citation>
    <scope>NUCLEOTIDE SEQUENCE [LARGE SCALE GENOMIC DNA]</scope>
    <source>
        <strain evidence="11 12">QD168</strain>
    </source>
</reference>
<dbReference type="GO" id="GO:0015627">
    <property type="term" value="C:type II protein secretion system complex"/>
    <property type="evidence" value="ECO:0007669"/>
    <property type="project" value="InterPro"/>
</dbReference>
<protein>
    <recommendedName>
        <fullName evidence="10">GspL periplasmic domain-containing protein</fullName>
    </recommendedName>
</protein>
<dbReference type="InterPro" id="IPR007812">
    <property type="entry name" value="T2SS_protein-GspL"/>
</dbReference>
<evidence type="ECO:0000256" key="6">
    <source>
        <dbReference type="ARBA" id="ARBA00022692"/>
    </source>
</evidence>
<evidence type="ECO:0000256" key="2">
    <source>
        <dbReference type="ARBA" id="ARBA00005318"/>
    </source>
</evidence>
<gene>
    <name evidence="11" type="ORF">D3M96_02500</name>
</gene>
<keyword evidence="8" id="KW-1133">Transmembrane helix</keyword>
<dbReference type="Proteomes" id="UP000268070">
    <property type="component" value="Chromosome"/>
</dbReference>
<dbReference type="NCBIfam" id="TIGR01709">
    <property type="entry name" value="typeII_sec_gspL"/>
    <property type="match status" value="1"/>
</dbReference>
<keyword evidence="3" id="KW-0813">Transport</keyword>
<evidence type="ECO:0000256" key="4">
    <source>
        <dbReference type="ARBA" id="ARBA00022475"/>
    </source>
</evidence>
<dbReference type="Gene3D" id="3.30.420.380">
    <property type="match status" value="1"/>
</dbReference>
<evidence type="ECO:0000256" key="3">
    <source>
        <dbReference type="ARBA" id="ARBA00022448"/>
    </source>
</evidence>
<dbReference type="KEGG" id="aaqu:D3M96_02500"/>
<dbReference type="EMBL" id="CP032153">
    <property type="protein sequence ID" value="AYN19503.1"/>
    <property type="molecule type" value="Genomic_DNA"/>
</dbReference>
<evidence type="ECO:0000256" key="7">
    <source>
        <dbReference type="ARBA" id="ARBA00022927"/>
    </source>
</evidence>
<comment type="similarity">
    <text evidence="2">Belongs to the GSP L family.</text>
</comment>
<evidence type="ECO:0000256" key="5">
    <source>
        <dbReference type="ARBA" id="ARBA00022519"/>
    </source>
</evidence>
<dbReference type="Pfam" id="PF12693">
    <property type="entry name" value="GspL_C"/>
    <property type="match status" value="1"/>
</dbReference>